<feature type="region of interest" description="Disordered" evidence="1">
    <location>
        <begin position="588"/>
        <end position="638"/>
    </location>
</feature>
<feature type="region of interest" description="Disordered" evidence="1">
    <location>
        <begin position="683"/>
        <end position="729"/>
    </location>
</feature>
<feature type="compositionally biased region" description="Basic and acidic residues" evidence="1">
    <location>
        <begin position="695"/>
        <end position="706"/>
    </location>
</feature>
<dbReference type="STRING" id="151549.A0A4C1VUG4"/>
<feature type="compositionally biased region" description="Pro residues" evidence="1">
    <location>
        <begin position="111"/>
        <end position="120"/>
    </location>
</feature>
<evidence type="ECO:0000313" key="3">
    <source>
        <dbReference type="Proteomes" id="UP000299102"/>
    </source>
</evidence>
<dbReference type="Proteomes" id="UP000299102">
    <property type="component" value="Unassembled WGS sequence"/>
</dbReference>
<keyword evidence="3" id="KW-1185">Reference proteome</keyword>
<dbReference type="AlphaFoldDB" id="A0A4C1VUG4"/>
<feature type="compositionally biased region" description="Basic and acidic residues" evidence="1">
    <location>
        <begin position="718"/>
        <end position="729"/>
    </location>
</feature>
<feature type="region of interest" description="Disordered" evidence="1">
    <location>
        <begin position="742"/>
        <end position="982"/>
    </location>
</feature>
<evidence type="ECO:0000256" key="1">
    <source>
        <dbReference type="SAM" id="MobiDB-lite"/>
    </source>
</evidence>
<feature type="compositionally biased region" description="Low complexity" evidence="1">
    <location>
        <begin position="303"/>
        <end position="315"/>
    </location>
</feature>
<reference evidence="2 3" key="1">
    <citation type="journal article" date="2019" name="Commun. Biol.">
        <title>The bagworm genome reveals a unique fibroin gene that provides high tensile strength.</title>
        <authorList>
            <person name="Kono N."/>
            <person name="Nakamura H."/>
            <person name="Ohtoshi R."/>
            <person name="Tomita M."/>
            <person name="Numata K."/>
            <person name="Arakawa K."/>
        </authorList>
    </citation>
    <scope>NUCLEOTIDE SEQUENCE [LARGE SCALE GENOMIC DNA]</scope>
</reference>
<feature type="compositionally biased region" description="Polar residues" evidence="1">
    <location>
        <begin position="683"/>
        <end position="693"/>
    </location>
</feature>
<dbReference type="EMBL" id="BGZK01000409">
    <property type="protein sequence ID" value="GBP42002.1"/>
    <property type="molecule type" value="Genomic_DNA"/>
</dbReference>
<feature type="compositionally biased region" description="Low complexity" evidence="1">
    <location>
        <begin position="911"/>
        <end position="924"/>
    </location>
</feature>
<feature type="compositionally biased region" description="Basic and acidic residues" evidence="1">
    <location>
        <begin position="753"/>
        <end position="781"/>
    </location>
</feature>
<feature type="compositionally biased region" description="Basic residues" evidence="1">
    <location>
        <begin position="929"/>
        <end position="943"/>
    </location>
</feature>
<feature type="compositionally biased region" description="Basic and acidic residues" evidence="1">
    <location>
        <begin position="476"/>
        <end position="505"/>
    </location>
</feature>
<feature type="compositionally biased region" description="Basic and acidic residues" evidence="1">
    <location>
        <begin position="404"/>
        <end position="455"/>
    </location>
</feature>
<comment type="caution">
    <text evidence="2">The sequence shown here is derived from an EMBL/GenBank/DDBJ whole genome shotgun (WGS) entry which is preliminary data.</text>
</comment>
<feature type="compositionally biased region" description="Basic and acidic residues" evidence="1">
    <location>
        <begin position="316"/>
        <end position="395"/>
    </location>
</feature>
<name>A0A4C1VUG4_EUMVA</name>
<gene>
    <name evidence="2" type="ORF">EVAR_33806_1</name>
</gene>
<sequence length="982" mass="114794">MSSYTRRRCSRECFVLKWHSSTVNRIDLRRYTDRSDNESCFRTPEDDAAVRVSYYGETLQQYGPRNHGPPPSYPPIGMKPVPPMGNLPIHQEPPGYRGRYDGPQFDEIPPGVDPPIPGYEPSPFEKPSLGPPVTNDRERLVPMNYRESYRPPPYVDAPSPAFRDLPPGQKDIPLHLSEPQRFRESYRGGPAGPPYRDQGPIPYRDGQSFRDPALQQPYREPNFRGGPPPGFRDNYRNNSHIPYRDGGPNFRDNPLPNFREGPGPYRPPSVEPREVAPANYHDPNFRDAYREMPPQEHIRNTVRPNNRNRGGSRRNLNVDHERHKENSRSERDIRDRERYNENRELIEKNREQDKKVQYERTRDDRIRDYDRSRDYIDKDRERDREHEKNTPEKMVKSSSPKRSRTGELREKKRSESRGRSRERDKRDKKEERSREKSSTERSREHKEKDRKLKERDKKKKKREKETEKRKKRDKKEKKEKEMPKQDDVNIKTEELEEKNSKKEEQNVVIKQESVTSKNEIPLKVLNENVNKLYGEEAVGEIDKEIIKNYVKKENEVIDKKVQDVNNKEETAFDGIELQVTAEELDLKVENENNEKEMLAPVPELSKWEVDEDNPSDKVKEPGEITSPDEEEDRSKITSEVIKRAENAIFAKTIASLRPIEIKKISNDRAKLYTDESKLNTKNTMNNIQVTVPVTDSEHRSVEVSEKKNKHSKTPPRLSVKDRLGGKVDEIRRPREDRIVQSAVARVKSKSKTPKREQPYRRVTVDRDRGRRLSNKAEEGHRYSSVKGNDKGFTSEAVVEKEVKDVKKADKKVKLENENIKSKDSEVKNREKEAHALAERERKRSVLDEAHFEPDYDENVESDNEAKEEANSKKRERSKSPEDNVASKKTKTDDETIKLDLTNVKKKPETGSESSSDSSSSSSSSEEVRKRKRKRKRSKRKKKRVASDSESESDSSSDDHKKKKKKRKHKKKSSKKKKKSKHK</sequence>
<evidence type="ECO:0000313" key="2">
    <source>
        <dbReference type="EMBL" id="GBP42002.1"/>
    </source>
</evidence>
<feature type="compositionally biased region" description="Basic and acidic residues" evidence="1">
    <location>
        <begin position="797"/>
        <end position="853"/>
    </location>
</feature>
<accession>A0A4C1VUG4</accession>
<feature type="compositionally biased region" description="Basic residues" evidence="1">
    <location>
        <begin position="960"/>
        <end position="982"/>
    </location>
</feature>
<feature type="compositionally biased region" description="Basic and acidic residues" evidence="1">
    <location>
        <begin position="588"/>
        <end position="597"/>
    </location>
</feature>
<feature type="compositionally biased region" description="Basic and acidic residues" evidence="1">
    <location>
        <begin position="283"/>
        <end position="299"/>
    </location>
</feature>
<feature type="region of interest" description="Disordered" evidence="1">
    <location>
        <begin position="87"/>
        <end position="508"/>
    </location>
</feature>
<organism evidence="2 3">
    <name type="scientific">Eumeta variegata</name>
    <name type="common">Bagworm moth</name>
    <name type="synonym">Eumeta japonica</name>
    <dbReference type="NCBI Taxonomy" id="151549"/>
    <lineage>
        <taxon>Eukaryota</taxon>
        <taxon>Metazoa</taxon>
        <taxon>Ecdysozoa</taxon>
        <taxon>Arthropoda</taxon>
        <taxon>Hexapoda</taxon>
        <taxon>Insecta</taxon>
        <taxon>Pterygota</taxon>
        <taxon>Neoptera</taxon>
        <taxon>Endopterygota</taxon>
        <taxon>Lepidoptera</taxon>
        <taxon>Glossata</taxon>
        <taxon>Ditrysia</taxon>
        <taxon>Tineoidea</taxon>
        <taxon>Psychidae</taxon>
        <taxon>Oiketicinae</taxon>
        <taxon>Eumeta</taxon>
    </lineage>
</organism>
<feature type="compositionally biased region" description="Basic and acidic residues" evidence="1">
    <location>
        <begin position="863"/>
        <end position="897"/>
    </location>
</feature>
<dbReference type="OrthoDB" id="106784at2759"/>
<proteinExistence type="predicted"/>
<protein>
    <submittedName>
        <fullName evidence="2">Uncharacterized protein</fullName>
    </submittedName>
</protein>